<dbReference type="Pfam" id="PF07521">
    <property type="entry name" value="RMMBL"/>
    <property type="match status" value="1"/>
</dbReference>
<keyword evidence="6" id="KW-0269">Exonuclease</keyword>
<keyword evidence="5" id="KW-0862">Zinc</keyword>
<feature type="region of interest" description="Disordered" evidence="8">
    <location>
        <begin position="519"/>
        <end position="583"/>
    </location>
</feature>
<dbReference type="InterPro" id="IPR036866">
    <property type="entry name" value="RibonucZ/Hydroxyglut_hydro"/>
</dbReference>
<organism evidence="10 11">
    <name type="scientific">Mycoplasma todarodis</name>
    <dbReference type="NCBI Taxonomy" id="1937191"/>
    <lineage>
        <taxon>Bacteria</taxon>
        <taxon>Bacillati</taxon>
        <taxon>Mycoplasmatota</taxon>
        <taxon>Mollicutes</taxon>
        <taxon>Mycoplasmataceae</taxon>
        <taxon>Mycoplasma</taxon>
    </lineage>
</organism>
<dbReference type="InterPro" id="IPR042173">
    <property type="entry name" value="RNase_J_2"/>
</dbReference>
<dbReference type="PANTHER" id="PTHR43694:SF1">
    <property type="entry name" value="RIBONUCLEASE J"/>
    <property type="match status" value="1"/>
</dbReference>
<keyword evidence="11" id="KW-1185">Reference proteome</keyword>
<evidence type="ECO:0000256" key="6">
    <source>
        <dbReference type="ARBA" id="ARBA00022839"/>
    </source>
</evidence>
<accession>A0A4R0XQG4</accession>
<dbReference type="AlphaFoldDB" id="A0A4R0XQG4"/>
<evidence type="ECO:0000256" key="2">
    <source>
        <dbReference type="ARBA" id="ARBA00022722"/>
    </source>
</evidence>
<dbReference type="Gene3D" id="3.60.15.10">
    <property type="entry name" value="Ribonuclease Z/Hydroxyacylglutathione hydrolase-like"/>
    <property type="match status" value="1"/>
</dbReference>
<evidence type="ECO:0000313" key="11">
    <source>
        <dbReference type="Proteomes" id="UP000291072"/>
    </source>
</evidence>
<dbReference type="InterPro" id="IPR004613">
    <property type="entry name" value="RNase_J"/>
</dbReference>
<reference evidence="10 11" key="1">
    <citation type="submission" date="2018-02" db="EMBL/GenBank/DDBJ databases">
        <title>Mycoplasma marinum and Mycoplasma todarodis sp. nov., moderately halophilic and psychrotolerant mycoplasmas isolated from cephalopods.</title>
        <authorList>
            <person name="Viver T."/>
        </authorList>
    </citation>
    <scope>NUCLEOTIDE SEQUENCE [LARGE SCALE GENOMIC DNA]</scope>
    <source>
        <strain evidence="10 11">5H</strain>
    </source>
</reference>
<feature type="compositionally biased region" description="Low complexity" evidence="8">
    <location>
        <begin position="547"/>
        <end position="565"/>
    </location>
</feature>
<dbReference type="SMART" id="SM00849">
    <property type="entry name" value="Lactamase_B"/>
    <property type="match status" value="1"/>
</dbReference>
<evidence type="ECO:0000256" key="8">
    <source>
        <dbReference type="SAM" id="MobiDB-lite"/>
    </source>
</evidence>
<dbReference type="NCBIfam" id="TIGR00649">
    <property type="entry name" value="MG423"/>
    <property type="match status" value="1"/>
</dbReference>
<evidence type="ECO:0000256" key="5">
    <source>
        <dbReference type="ARBA" id="ARBA00022833"/>
    </source>
</evidence>
<evidence type="ECO:0000259" key="9">
    <source>
        <dbReference type="SMART" id="SM00849"/>
    </source>
</evidence>
<feature type="domain" description="Metallo-beta-lactamase" evidence="9">
    <location>
        <begin position="10"/>
        <end position="171"/>
    </location>
</feature>
<keyword evidence="3" id="KW-0479">Metal-binding</keyword>
<sequence length="583" mass="65879">WQTGIQGIIPDYTYLKANNHKIKAIFITHGHEDHIGAIPYLLQELHIPKIYAPKIGCEYIKAKLAERKIKHNTEFIEIEKDMVVEYDQISVDFWTVQHSIPDAFGIRVTTPNGSVADTGDFRIDYTPIGAHTDFDKLERIGKEDLTILFSDSTNAMRPDHSPTEQGILQDIEKMIKEGKKRVFFTTFASNIERVVAVIEMAERLGKKVCPFGRSMVNGIKIASRVGYIKVNPNTIIDKKQIAKYDPNEIFILTTGSQGEEMAALSRMARGQHHQVTIEKDDLIIFSSSAIPGNRMKIELLINQLTKLGAIIKENGIDGRLHTSGHAYKDEHRTVFRKSTPSYFIPFHGEYRMSVAHAQTAIESGVPEENVFIIDNGQVVEMVDRKVRISGEFIDPGPIYIDGITASKSTNKVIAEREKLADSGFVNVVVAINKKKNVIVGRPRLISRGTLFVKSSQELMKEAQRLVHGSTLYTIKNKKDWTVNDVKAIIKERLEPLFYKVKRRRPIIIPVVMFVEDKPKKANDSKKKPVAKKQNNNKKPVAKKAPVKKQNGNKNPNQKKPNLNKKPVSKKPTTQNKPVVNKQK</sequence>
<evidence type="ECO:0000256" key="1">
    <source>
        <dbReference type="ARBA" id="ARBA00022490"/>
    </source>
</evidence>
<dbReference type="InterPro" id="IPR055132">
    <property type="entry name" value="RNase_J_b_CASP"/>
</dbReference>
<dbReference type="InterPro" id="IPR041636">
    <property type="entry name" value="RNase_J_C"/>
</dbReference>
<evidence type="ECO:0000256" key="4">
    <source>
        <dbReference type="ARBA" id="ARBA00022801"/>
    </source>
</evidence>
<keyword evidence="2" id="KW-0540">Nuclease</keyword>
<dbReference type="PANTHER" id="PTHR43694">
    <property type="entry name" value="RIBONUCLEASE J"/>
    <property type="match status" value="1"/>
</dbReference>
<keyword evidence="1" id="KW-0963">Cytoplasm</keyword>
<dbReference type="Gene3D" id="3.10.20.580">
    <property type="match status" value="1"/>
</dbReference>
<dbReference type="InterPro" id="IPR001279">
    <property type="entry name" value="Metallo-B-lactamas"/>
</dbReference>
<proteinExistence type="predicted"/>
<gene>
    <name evidence="10" type="ORF">C4B25_03650</name>
</gene>
<keyword evidence="4" id="KW-0378">Hydrolase</keyword>
<evidence type="ECO:0000256" key="7">
    <source>
        <dbReference type="ARBA" id="ARBA00022884"/>
    </source>
</evidence>
<dbReference type="Proteomes" id="UP000291072">
    <property type="component" value="Unassembled WGS sequence"/>
</dbReference>
<protein>
    <submittedName>
        <fullName evidence="10">RNase J family beta-CASP ribonuclease</fullName>
    </submittedName>
</protein>
<dbReference type="GO" id="GO:0004527">
    <property type="term" value="F:exonuclease activity"/>
    <property type="evidence" value="ECO:0007669"/>
    <property type="project" value="UniProtKB-KW"/>
</dbReference>
<evidence type="ECO:0000256" key="3">
    <source>
        <dbReference type="ARBA" id="ARBA00022723"/>
    </source>
</evidence>
<dbReference type="GO" id="GO:0003723">
    <property type="term" value="F:RNA binding"/>
    <property type="evidence" value="ECO:0007669"/>
    <property type="project" value="UniProtKB-KW"/>
</dbReference>
<dbReference type="SUPFAM" id="SSF56281">
    <property type="entry name" value="Metallo-hydrolase/oxidoreductase"/>
    <property type="match status" value="1"/>
</dbReference>
<feature type="non-terminal residue" evidence="10">
    <location>
        <position position="1"/>
    </location>
</feature>
<comment type="caution">
    <text evidence="10">The sequence shown here is derived from an EMBL/GenBank/DDBJ whole genome shotgun (WGS) entry which is preliminary data.</text>
</comment>
<dbReference type="GO" id="GO:0046872">
    <property type="term" value="F:metal ion binding"/>
    <property type="evidence" value="ECO:0007669"/>
    <property type="project" value="UniProtKB-KW"/>
</dbReference>
<dbReference type="CDD" id="cd07714">
    <property type="entry name" value="RNaseJ_MBL-fold"/>
    <property type="match status" value="1"/>
</dbReference>
<dbReference type="EMBL" id="PSZP01000032">
    <property type="protein sequence ID" value="TCG10580.1"/>
    <property type="molecule type" value="Genomic_DNA"/>
</dbReference>
<dbReference type="Pfam" id="PF17770">
    <property type="entry name" value="RNase_J_C"/>
    <property type="match status" value="1"/>
</dbReference>
<dbReference type="OrthoDB" id="9758375at2"/>
<keyword evidence="7" id="KW-0694">RNA-binding</keyword>
<name>A0A4R0XQG4_9MOLU</name>
<evidence type="ECO:0000313" key="10">
    <source>
        <dbReference type="EMBL" id="TCG10580.1"/>
    </source>
</evidence>
<dbReference type="InterPro" id="IPR011108">
    <property type="entry name" value="RMMBL"/>
</dbReference>
<dbReference type="Gene3D" id="3.40.50.10710">
    <property type="entry name" value="Metallo-hydrolase/oxidoreductase"/>
    <property type="match status" value="1"/>
</dbReference>
<dbReference type="RefSeq" id="WP_131613682.1">
    <property type="nucleotide sequence ID" value="NZ_PSZP01000032.1"/>
</dbReference>
<dbReference type="Pfam" id="PF00753">
    <property type="entry name" value="Lactamase_B"/>
    <property type="match status" value="1"/>
</dbReference>
<dbReference type="Pfam" id="PF22505">
    <property type="entry name" value="RNase_J_b_CASP"/>
    <property type="match status" value="1"/>
</dbReference>